<proteinExistence type="predicted"/>
<dbReference type="Proteomes" id="UP001152797">
    <property type="component" value="Unassembled WGS sequence"/>
</dbReference>
<dbReference type="AlphaFoldDB" id="A0A9P1G9R4"/>
<gene>
    <name evidence="1" type="ORF">C1SCF055_LOCUS28776</name>
</gene>
<protein>
    <submittedName>
        <fullName evidence="2">ABC transporter domain-containing protein</fullName>
    </submittedName>
</protein>
<name>A0A9P1G9R4_9DINO</name>
<evidence type="ECO:0000313" key="3">
    <source>
        <dbReference type="Proteomes" id="UP001152797"/>
    </source>
</evidence>
<dbReference type="EMBL" id="CAMXCT010003174">
    <property type="protein sequence ID" value="CAI4002860.1"/>
    <property type="molecule type" value="Genomic_DNA"/>
</dbReference>
<reference evidence="1" key="1">
    <citation type="submission" date="2022-10" db="EMBL/GenBank/DDBJ databases">
        <authorList>
            <person name="Chen Y."/>
            <person name="Dougan E. K."/>
            <person name="Chan C."/>
            <person name="Rhodes N."/>
            <person name="Thang M."/>
        </authorList>
    </citation>
    <scope>NUCLEOTIDE SEQUENCE</scope>
</reference>
<keyword evidence="3" id="KW-1185">Reference proteome</keyword>
<organism evidence="1">
    <name type="scientific">Cladocopium goreaui</name>
    <dbReference type="NCBI Taxonomy" id="2562237"/>
    <lineage>
        <taxon>Eukaryota</taxon>
        <taxon>Sar</taxon>
        <taxon>Alveolata</taxon>
        <taxon>Dinophyceae</taxon>
        <taxon>Suessiales</taxon>
        <taxon>Symbiodiniaceae</taxon>
        <taxon>Cladocopium</taxon>
    </lineage>
</organism>
<dbReference type="OrthoDB" id="10278369at2759"/>
<dbReference type="SUPFAM" id="SSF52540">
    <property type="entry name" value="P-loop containing nucleoside triphosphate hydrolases"/>
    <property type="match status" value="1"/>
</dbReference>
<comment type="caution">
    <text evidence="1">The sequence shown here is derived from an EMBL/GenBank/DDBJ whole genome shotgun (WGS) entry which is preliminary data.</text>
</comment>
<evidence type="ECO:0000313" key="2">
    <source>
        <dbReference type="EMBL" id="CAL4790172.1"/>
    </source>
</evidence>
<sequence length="243" mass="27330">QSTSSMEPGTTMEEGIYWDNVSVSVNGKILVQPHSGSAKACRLLAVMGPSGAGKSLLLHSLCGLAPSNATVLGSVYGAGKMATEVGVPQRNMALLEQRLAAMARRVAFVLEGSRGDVQPYLVAALALKRANYKVLMLGPEDVADMMKYFHLDFTVFYPVNSRRMAKRDAWQHRSRWECCKQETSRRTWGIYIVRRIVKDSKSDSTHLQSDFQHLLSLWGMLQYQYPYHCMEFTQRVYCFIVCC</sequence>
<accession>A0A9P1G9R4</accession>
<evidence type="ECO:0000313" key="1">
    <source>
        <dbReference type="EMBL" id="CAI4002860.1"/>
    </source>
</evidence>
<dbReference type="Gene3D" id="3.40.50.300">
    <property type="entry name" value="P-loop containing nucleotide triphosphate hydrolases"/>
    <property type="match status" value="1"/>
</dbReference>
<dbReference type="InterPro" id="IPR027417">
    <property type="entry name" value="P-loop_NTPase"/>
</dbReference>
<reference evidence="2 3" key="2">
    <citation type="submission" date="2024-05" db="EMBL/GenBank/DDBJ databases">
        <authorList>
            <person name="Chen Y."/>
            <person name="Shah S."/>
            <person name="Dougan E. K."/>
            <person name="Thang M."/>
            <person name="Chan C."/>
        </authorList>
    </citation>
    <scope>NUCLEOTIDE SEQUENCE [LARGE SCALE GENOMIC DNA]</scope>
</reference>
<dbReference type="EMBL" id="CAMXCT020003174">
    <property type="protein sequence ID" value="CAL1156235.1"/>
    <property type="molecule type" value="Genomic_DNA"/>
</dbReference>
<feature type="non-terminal residue" evidence="1">
    <location>
        <position position="1"/>
    </location>
</feature>
<dbReference type="EMBL" id="CAMXCT030003174">
    <property type="protein sequence ID" value="CAL4790172.1"/>
    <property type="molecule type" value="Genomic_DNA"/>
</dbReference>